<keyword evidence="2" id="KW-1185">Reference proteome</keyword>
<sequence>MYDFDKTLSPKDMQEFSFIPSLGIEPAQFWSEVTALAESQKMDGILTYMYMMLNKANLTGQPIRRSDFVALGKNVKLYPGVEKWFRRINEYGRQHNIEIEHFIISSGLTEIIEGTTIAGEFKKIYACKYCYNASGVAVWPATVVNYTTKTQYIFRINKGVLDENNDNDLNRYTPDQLRDIPFTNMIYIGDGLTDVPCMKLVTVNGGKSIAVYGKDSEKKKATAQQLIADHRADFIAPADYSENRELDKIVKSIIDYTEARIQMERLMKKEQPKEK</sequence>
<dbReference type="InterPro" id="IPR036412">
    <property type="entry name" value="HAD-like_sf"/>
</dbReference>
<dbReference type="Gene3D" id="3.40.50.1000">
    <property type="entry name" value="HAD superfamily/HAD-like"/>
    <property type="match status" value="1"/>
</dbReference>
<dbReference type="SUPFAM" id="SSF56784">
    <property type="entry name" value="HAD-like"/>
    <property type="match status" value="1"/>
</dbReference>
<protein>
    <submittedName>
        <fullName evidence="1">Haloacid dehalogenase-like hydrolase</fullName>
    </submittedName>
</protein>
<name>A0A412FZ77_9FIRM</name>
<organism evidence="1 2">
    <name type="scientific">Holdemania filiformis</name>
    <dbReference type="NCBI Taxonomy" id="61171"/>
    <lineage>
        <taxon>Bacteria</taxon>
        <taxon>Bacillati</taxon>
        <taxon>Bacillota</taxon>
        <taxon>Erysipelotrichia</taxon>
        <taxon>Erysipelotrichales</taxon>
        <taxon>Erysipelotrichaceae</taxon>
        <taxon>Holdemania</taxon>
    </lineage>
</organism>
<dbReference type="InterPro" id="IPR023214">
    <property type="entry name" value="HAD_sf"/>
</dbReference>
<accession>A0A412FZ77</accession>
<evidence type="ECO:0000313" key="1">
    <source>
        <dbReference type="EMBL" id="RGR73476.1"/>
    </source>
</evidence>
<dbReference type="EMBL" id="QRUP01000012">
    <property type="protein sequence ID" value="RGR73476.1"/>
    <property type="molecule type" value="Genomic_DNA"/>
</dbReference>
<comment type="caution">
    <text evidence="1">The sequence shown here is derived from an EMBL/GenBank/DDBJ whole genome shotgun (WGS) entry which is preliminary data.</text>
</comment>
<dbReference type="AlphaFoldDB" id="A0A412FZ77"/>
<gene>
    <name evidence="1" type="ORF">DWY25_10570</name>
</gene>
<dbReference type="Pfam" id="PF12710">
    <property type="entry name" value="HAD"/>
    <property type="match status" value="1"/>
</dbReference>
<dbReference type="Proteomes" id="UP000284178">
    <property type="component" value="Unassembled WGS sequence"/>
</dbReference>
<evidence type="ECO:0000313" key="2">
    <source>
        <dbReference type="Proteomes" id="UP000284178"/>
    </source>
</evidence>
<proteinExistence type="predicted"/>
<dbReference type="GO" id="GO:0016787">
    <property type="term" value="F:hydrolase activity"/>
    <property type="evidence" value="ECO:0007669"/>
    <property type="project" value="UniProtKB-KW"/>
</dbReference>
<keyword evidence="1" id="KW-0378">Hydrolase</keyword>
<reference evidence="1 2" key="1">
    <citation type="submission" date="2018-08" db="EMBL/GenBank/DDBJ databases">
        <title>A genome reference for cultivated species of the human gut microbiota.</title>
        <authorList>
            <person name="Zou Y."/>
            <person name="Xue W."/>
            <person name="Luo G."/>
        </authorList>
    </citation>
    <scope>NUCLEOTIDE SEQUENCE [LARGE SCALE GENOMIC DNA]</scope>
    <source>
        <strain evidence="1 2">AF24-29</strain>
    </source>
</reference>